<accession>A0ABP9GPE1</accession>
<keyword evidence="5" id="KW-1185">Reference proteome</keyword>
<evidence type="ECO:0000313" key="4">
    <source>
        <dbReference type="EMBL" id="GAA4949764.1"/>
    </source>
</evidence>
<evidence type="ECO:0000256" key="2">
    <source>
        <dbReference type="ARBA" id="ARBA00023315"/>
    </source>
</evidence>
<dbReference type="RefSeq" id="WP_345192347.1">
    <property type="nucleotide sequence ID" value="NZ_BAABJJ010000035.1"/>
</dbReference>
<dbReference type="InterPro" id="IPR050680">
    <property type="entry name" value="YpeA/RimI_acetyltransf"/>
</dbReference>
<dbReference type="Gene3D" id="3.40.630.30">
    <property type="match status" value="1"/>
</dbReference>
<reference evidence="5" key="1">
    <citation type="journal article" date="2019" name="Int. J. Syst. Evol. Microbiol.">
        <title>The Global Catalogue of Microorganisms (GCM) 10K type strain sequencing project: providing services to taxonomists for standard genome sequencing and annotation.</title>
        <authorList>
            <consortium name="The Broad Institute Genomics Platform"/>
            <consortium name="The Broad Institute Genome Sequencing Center for Infectious Disease"/>
            <person name="Wu L."/>
            <person name="Ma J."/>
        </authorList>
    </citation>
    <scope>NUCLEOTIDE SEQUENCE [LARGE SCALE GENOMIC DNA]</scope>
    <source>
        <strain evidence="5">JCM 18285</strain>
    </source>
</reference>
<organism evidence="4 5">
    <name type="scientific">Algibacter agarivorans</name>
    <dbReference type="NCBI Taxonomy" id="1109741"/>
    <lineage>
        <taxon>Bacteria</taxon>
        <taxon>Pseudomonadati</taxon>
        <taxon>Bacteroidota</taxon>
        <taxon>Flavobacteriia</taxon>
        <taxon>Flavobacteriales</taxon>
        <taxon>Flavobacteriaceae</taxon>
        <taxon>Algibacter</taxon>
    </lineage>
</organism>
<gene>
    <name evidence="4" type="ORF">GCM10023314_23890</name>
</gene>
<protein>
    <submittedName>
        <fullName evidence="4">GNAT family N-acetyltransferase</fullName>
    </submittedName>
</protein>
<dbReference type="InterPro" id="IPR000182">
    <property type="entry name" value="GNAT_dom"/>
</dbReference>
<dbReference type="EMBL" id="BAABJJ010000035">
    <property type="protein sequence ID" value="GAA4949764.1"/>
    <property type="molecule type" value="Genomic_DNA"/>
</dbReference>
<keyword evidence="2" id="KW-0012">Acyltransferase</keyword>
<dbReference type="PANTHER" id="PTHR43420:SF47">
    <property type="entry name" value="N-ACETYLTRANSFERASE DOMAIN-CONTAINING PROTEIN"/>
    <property type="match status" value="1"/>
</dbReference>
<dbReference type="PANTHER" id="PTHR43420">
    <property type="entry name" value="ACETYLTRANSFERASE"/>
    <property type="match status" value="1"/>
</dbReference>
<evidence type="ECO:0000259" key="3">
    <source>
        <dbReference type="PROSITE" id="PS51186"/>
    </source>
</evidence>
<evidence type="ECO:0000256" key="1">
    <source>
        <dbReference type="ARBA" id="ARBA00022679"/>
    </source>
</evidence>
<proteinExistence type="predicted"/>
<sequence length="166" mass="19929">MICKATLEDIDKILQLTKACATHMVDIHIYQWNAFYPNKQAFLKDIERYELYVLKLENKLIGCITISTFIDEEYIPITWLTPNINTIYIHRLAIHPNEQSKGYAQQLMQFAEDFAKKNEYTSIRLDTFYQNRKNQKFYELRGYKRLGDIFFPKQSKHSFYCYELVL</sequence>
<dbReference type="CDD" id="cd04301">
    <property type="entry name" value="NAT_SF"/>
    <property type="match status" value="1"/>
</dbReference>
<feature type="domain" description="N-acetyltransferase" evidence="3">
    <location>
        <begin position="1"/>
        <end position="166"/>
    </location>
</feature>
<comment type="caution">
    <text evidence="4">The sequence shown here is derived from an EMBL/GenBank/DDBJ whole genome shotgun (WGS) entry which is preliminary data.</text>
</comment>
<keyword evidence="1" id="KW-0808">Transferase</keyword>
<dbReference type="InterPro" id="IPR016181">
    <property type="entry name" value="Acyl_CoA_acyltransferase"/>
</dbReference>
<name>A0ABP9GPE1_9FLAO</name>
<dbReference type="SUPFAM" id="SSF55729">
    <property type="entry name" value="Acyl-CoA N-acyltransferases (Nat)"/>
    <property type="match status" value="1"/>
</dbReference>
<dbReference type="PROSITE" id="PS51186">
    <property type="entry name" value="GNAT"/>
    <property type="match status" value="1"/>
</dbReference>
<dbReference type="Proteomes" id="UP001501302">
    <property type="component" value="Unassembled WGS sequence"/>
</dbReference>
<evidence type="ECO:0000313" key="5">
    <source>
        <dbReference type="Proteomes" id="UP001501302"/>
    </source>
</evidence>
<dbReference type="Pfam" id="PF00583">
    <property type="entry name" value="Acetyltransf_1"/>
    <property type="match status" value="1"/>
</dbReference>